<keyword evidence="3" id="KW-1185">Reference proteome</keyword>
<dbReference type="Gene3D" id="1.20.58.1910">
    <property type="match status" value="1"/>
</dbReference>
<reference evidence="2 3" key="1">
    <citation type="submission" date="2019-07" db="EMBL/GenBank/DDBJ databases">
        <title>Whole genome shotgun sequence of Lactobacillus diolivorans NBRC 107869.</title>
        <authorList>
            <person name="Hosoyama A."/>
            <person name="Uohara A."/>
            <person name="Ohji S."/>
            <person name="Ichikawa N."/>
        </authorList>
    </citation>
    <scope>NUCLEOTIDE SEQUENCE [LARGE SCALE GENOMIC DNA]</scope>
    <source>
        <strain evidence="2 3">NBRC 107869</strain>
    </source>
</reference>
<organism evidence="2 3">
    <name type="scientific">Lentilactobacillus diolivorans</name>
    <dbReference type="NCBI Taxonomy" id="179838"/>
    <lineage>
        <taxon>Bacteria</taxon>
        <taxon>Bacillati</taxon>
        <taxon>Bacillota</taxon>
        <taxon>Bacilli</taxon>
        <taxon>Lactobacillales</taxon>
        <taxon>Lactobacillaceae</taxon>
        <taxon>Lentilactobacillus</taxon>
    </lineage>
</organism>
<dbReference type="SUPFAM" id="SSF109604">
    <property type="entry name" value="HD-domain/PDEase-like"/>
    <property type="match status" value="1"/>
</dbReference>
<dbReference type="InterPro" id="IPR006674">
    <property type="entry name" value="HD_domain"/>
</dbReference>
<protein>
    <submittedName>
        <fullName evidence="2">Phosphohydrolase</fullName>
    </submittedName>
</protein>
<evidence type="ECO:0000259" key="1">
    <source>
        <dbReference type="SMART" id="SM00471"/>
    </source>
</evidence>
<gene>
    <name evidence="2" type="ORF">LDI01_19330</name>
</gene>
<evidence type="ECO:0000313" key="3">
    <source>
        <dbReference type="Proteomes" id="UP000321409"/>
    </source>
</evidence>
<evidence type="ECO:0000313" key="2">
    <source>
        <dbReference type="EMBL" id="GEP24340.1"/>
    </source>
</evidence>
<dbReference type="SMART" id="SM00471">
    <property type="entry name" value="HDc"/>
    <property type="match status" value="1"/>
</dbReference>
<dbReference type="Gene3D" id="1.10.472.50">
    <property type="entry name" value="HD-domain/PDEase-like"/>
    <property type="match status" value="1"/>
</dbReference>
<dbReference type="PANTHER" id="PTHR33594:SF1">
    <property type="entry name" value="HD_PDEASE DOMAIN-CONTAINING PROTEIN"/>
    <property type="match status" value="1"/>
</dbReference>
<accession>A0ABQ0XEL9</accession>
<dbReference type="CDD" id="cd00077">
    <property type="entry name" value="HDc"/>
    <property type="match status" value="1"/>
</dbReference>
<dbReference type="Pfam" id="PF01966">
    <property type="entry name" value="HD"/>
    <property type="match status" value="1"/>
</dbReference>
<name>A0ABQ0XEL9_9LACO</name>
<dbReference type="EMBL" id="BKAB01000031">
    <property type="protein sequence ID" value="GEP24340.1"/>
    <property type="molecule type" value="Genomic_DNA"/>
</dbReference>
<sequence>MMIRGMREIKEFVSEQLGHETSGHDFTHIMRVVALAKLILKGEPTANEELVLVAAYLHDVADDKVATNPAAKRKVIINKLVEVGYDDSFIKKVFEIIDNMSYSANLKVKHQLSIEGQIVQDADRLDAIGAIGIARTFYFGGHFGEIMYNPRIMPRKDMDKSEYRKRGTVINHFYEKLFKLKDQMNTPTAKKIAKHRQQVMLAFVNEFVDEWNGLV</sequence>
<comment type="caution">
    <text evidence="2">The sequence shown here is derived from an EMBL/GenBank/DDBJ whole genome shotgun (WGS) entry which is preliminary data.</text>
</comment>
<dbReference type="PANTHER" id="PTHR33594">
    <property type="entry name" value="SUPERFAMILY HYDROLASE, PUTATIVE (AFU_ORTHOLOGUE AFUA_1G03035)-RELATED"/>
    <property type="match status" value="1"/>
</dbReference>
<dbReference type="InterPro" id="IPR003607">
    <property type="entry name" value="HD/PDEase_dom"/>
</dbReference>
<proteinExistence type="predicted"/>
<feature type="domain" description="HD/PDEase" evidence="1">
    <location>
        <begin position="21"/>
        <end position="137"/>
    </location>
</feature>
<dbReference type="Proteomes" id="UP000321409">
    <property type="component" value="Unassembled WGS sequence"/>
</dbReference>